<sequence length="75" mass="7874">MRLIVLDMISAEGTSAETWVSVSDECPITCEVADGEAQFRFGGAGSSALEMALTEQGLANLLRVGGEALRSLRGQ</sequence>
<gene>
    <name evidence="1" type="ORF">CKY47_01385</name>
</gene>
<evidence type="ECO:0000313" key="2">
    <source>
        <dbReference type="Proteomes" id="UP001225605"/>
    </source>
</evidence>
<organism evidence="1 2">
    <name type="scientific">Saccharothrix yanglingensis</name>
    <dbReference type="NCBI Taxonomy" id="659496"/>
    <lineage>
        <taxon>Bacteria</taxon>
        <taxon>Bacillati</taxon>
        <taxon>Actinomycetota</taxon>
        <taxon>Actinomycetes</taxon>
        <taxon>Pseudonocardiales</taxon>
        <taxon>Pseudonocardiaceae</taxon>
        <taxon>Saccharothrix</taxon>
    </lineage>
</organism>
<evidence type="ECO:0000313" key="1">
    <source>
        <dbReference type="EMBL" id="MDQ2582658.1"/>
    </source>
</evidence>
<keyword evidence="2" id="KW-1185">Reference proteome</keyword>
<accession>A0ABU0WS36</accession>
<dbReference type="Proteomes" id="UP001225605">
    <property type="component" value="Unassembled WGS sequence"/>
</dbReference>
<dbReference type="EMBL" id="NSDM01000001">
    <property type="protein sequence ID" value="MDQ2582658.1"/>
    <property type="molecule type" value="Genomic_DNA"/>
</dbReference>
<proteinExistence type="predicted"/>
<reference evidence="1 2" key="1">
    <citation type="submission" date="2017-06" db="EMBL/GenBank/DDBJ databases">
        <title>Cultured bacterium strain Saccharothrix yanglingensis Hhs.015.</title>
        <authorList>
            <person name="Xia Y."/>
        </authorList>
    </citation>
    <scope>NUCLEOTIDE SEQUENCE [LARGE SCALE GENOMIC DNA]</scope>
    <source>
        <strain evidence="1 2">Hhs.015</strain>
    </source>
</reference>
<protein>
    <submittedName>
        <fullName evidence="1">Uncharacterized protein</fullName>
    </submittedName>
</protein>
<name>A0ABU0WS36_9PSEU</name>
<comment type="caution">
    <text evidence="1">The sequence shown here is derived from an EMBL/GenBank/DDBJ whole genome shotgun (WGS) entry which is preliminary data.</text>
</comment>